<comment type="caution">
    <text evidence="3">The sequence shown here is derived from an EMBL/GenBank/DDBJ whole genome shotgun (WGS) entry which is preliminary data.</text>
</comment>
<evidence type="ECO:0000256" key="2">
    <source>
        <dbReference type="SAM" id="MobiDB-lite"/>
    </source>
</evidence>
<protein>
    <submittedName>
        <fullName evidence="3">Uncharacterized protein</fullName>
    </submittedName>
</protein>
<dbReference type="PANTHER" id="PTHR15107">
    <property type="entry name" value="RETINOBLASTOMA BINDING PROTEIN 8"/>
    <property type="match status" value="1"/>
</dbReference>
<sequence length="230" mass="26659">MEGNLQNSPQLGHPTDSSDAIYVSGLSTTLVATIQETKDRISQIEYIFCSQLFPNFQSKSKSWQKVYLEAMEAADAWKEKEKDLLLQIKKLQFEKQLVLEEYQSLKMQKVNFTSIENIYPNCVHELQDDLKHKTNEVKLKEKKLLLLKKQKNVEVEAEKLRLELMKKSKEADGVMGLQNKLLQINQSKASLIVHKEMQLMEQEEKANGLISKLQSKEKKVDKLQQGHRKN</sequence>
<dbReference type="PANTHER" id="PTHR15107:SF0">
    <property type="entry name" value="DNA ENDONUCLEASE ACTIVATOR CTP1 C-TERMINAL DOMAIN-CONTAINING PROTEIN"/>
    <property type="match status" value="1"/>
</dbReference>
<feature type="compositionally biased region" description="Basic and acidic residues" evidence="2">
    <location>
        <begin position="214"/>
        <end position="224"/>
    </location>
</feature>
<dbReference type="InterPro" id="IPR033316">
    <property type="entry name" value="RBBP8-like"/>
</dbReference>
<dbReference type="GO" id="GO:0003684">
    <property type="term" value="F:damaged DNA binding"/>
    <property type="evidence" value="ECO:0007669"/>
    <property type="project" value="TreeGrafter"/>
</dbReference>
<dbReference type="EMBL" id="CACTIH010009326">
    <property type="protein sequence ID" value="CAA3029710.1"/>
    <property type="molecule type" value="Genomic_DNA"/>
</dbReference>
<dbReference type="GO" id="GO:0010792">
    <property type="term" value="P:DNA double-strand break processing involved in repair via single-strand annealing"/>
    <property type="evidence" value="ECO:0007669"/>
    <property type="project" value="TreeGrafter"/>
</dbReference>
<accession>A0A8S0VFI6</accession>
<feature type="region of interest" description="Disordered" evidence="2">
    <location>
        <begin position="206"/>
        <end position="230"/>
    </location>
</feature>
<organism evidence="3 4">
    <name type="scientific">Olea europaea subsp. europaea</name>
    <dbReference type="NCBI Taxonomy" id="158383"/>
    <lineage>
        <taxon>Eukaryota</taxon>
        <taxon>Viridiplantae</taxon>
        <taxon>Streptophyta</taxon>
        <taxon>Embryophyta</taxon>
        <taxon>Tracheophyta</taxon>
        <taxon>Spermatophyta</taxon>
        <taxon>Magnoliopsida</taxon>
        <taxon>eudicotyledons</taxon>
        <taxon>Gunneridae</taxon>
        <taxon>Pentapetalae</taxon>
        <taxon>asterids</taxon>
        <taxon>lamiids</taxon>
        <taxon>Lamiales</taxon>
        <taxon>Oleaceae</taxon>
        <taxon>Oleeae</taxon>
        <taxon>Olea</taxon>
    </lineage>
</organism>
<dbReference type="Proteomes" id="UP000594638">
    <property type="component" value="Unassembled WGS sequence"/>
</dbReference>
<dbReference type="AlphaFoldDB" id="A0A8S0VFI6"/>
<keyword evidence="4" id="KW-1185">Reference proteome</keyword>
<reference evidence="3 4" key="1">
    <citation type="submission" date="2019-12" db="EMBL/GenBank/DDBJ databases">
        <authorList>
            <person name="Alioto T."/>
            <person name="Alioto T."/>
            <person name="Gomez Garrido J."/>
        </authorList>
    </citation>
    <scope>NUCLEOTIDE SEQUENCE [LARGE SCALE GENOMIC DNA]</scope>
</reference>
<evidence type="ECO:0000313" key="4">
    <source>
        <dbReference type="Proteomes" id="UP000594638"/>
    </source>
</evidence>
<gene>
    <name evidence="3" type="ORF">OLEA9_A005995</name>
</gene>
<evidence type="ECO:0000256" key="1">
    <source>
        <dbReference type="SAM" id="Coils"/>
    </source>
</evidence>
<dbReference type="Gramene" id="OE9A005995T1">
    <property type="protein sequence ID" value="OE9A005995C1"/>
    <property type="gene ID" value="OE9A005995"/>
</dbReference>
<name>A0A8S0VFI6_OLEEU</name>
<feature type="coiled-coil region" evidence="1">
    <location>
        <begin position="88"/>
        <end position="170"/>
    </location>
</feature>
<evidence type="ECO:0000313" key="3">
    <source>
        <dbReference type="EMBL" id="CAA3029710.1"/>
    </source>
</evidence>
<proteinExistence type="predicted"/>
<keyword evidence="1" id="KW-0175">Coiled coil</keyword>
<dbReference type="OrthoDB" id="5801062at2759"/>